<organism evidence="2 3">
    <name type="scientific">Diplocarpon coronariae</name>
    <dbReference type="NCBI Taxonomy" id="2795749"/>
    <lineage>
        <taxon>Eukaryota</taxon>
        <taxon>Fungi</taxon>
        <taxon>Dikarya</taxon>
        <taxon>Ascomycota</taxon>
        <taxon>Pezizomycotina</taxon>
        <taxon>Leotiomycetes</taxon>
        <taxon>Helotiales</taxon>
        <taxon>Drepanopezizaceae</taxon>
        <taxon>Diplocarpon</taxon>
    </lineage>
</organism>
<evidence type="ECO:0000256" key="1">
    <source>
        <dbReference type="SAM" id="MobiDB-lite"/>
    </source>
</evidence>
<feature type="compositionally biased region" description="Basic and acidic residues" evidence="1">
    <location>
        <begin position="382"/>
        <end position="391"/>
    </location>
</feature>
<dbReference type="InterPro" id="IPR021838">
    <property type="entry name" value="DUF3431"/>
</dbReference>
<feature type="compositionally biased region" description="Polar residues" evidence="1">
    <location>
        <begin position="370"/>
        <end position="381"/>
    </location>
</feature>
<dbReference type="STRING" id="503106.A0A218ZF22"/>
<dbReference type="EMBL" id="MZNU01000053">
    <property type="protein sequence ID" value="OWP06190.1"/>
    <property type="molecule type" value="Genomic_DNA"/>
</dbReference>
<feature type="region of interest" description="Disordered" evidence="1">
    <location>
        <begin position="354"/>
        <end position="410"/>
    </location>
</feature>
<dbReference type="InParanoid" id="A0A218ZF22"/>
<dbReference type="AlphaFoldDB" id="A0A218ZF22"/>
<accession>A0A218ZF22</accession>
<evidence type="ECO:0000313" key="3">
    <source>
        <dbReference type="Proteomes" id="UP000242519"/>
    </source>
</evidence>
<keyword evidence="3" id="KW-1185">Reference proteome</keyword>
<reference evidence="2 3" key="1">
    <citation type="submission" date="2017-04" db="EMBL/GenBank/DDBJ databases">
        <title>Draft genome sequence of Marssonina coronaria NL1: causal agent of apple blotch.</title>
        <authorList>
            <person name="Cheng Q."/>
        </authorList>
    </citation>
    <scope>NUCLEOTIDE SEQUENCE [LARGE SCALE GENOMIC DNA]</scope>
    <source>
        <strain evidence="2 3">NL1</strain>
    </source>
</reference>
<dbReference type="OrthoDB" id="426718at2759"/>
<gene>
    <name evidence="2" type="ORF">B2J93_829</name>
</gene>
<dbReference type="PANTHER" id="PTHR37490">
    <property type="entry name" value="EXPRESSED PROTEIN"/>
    <property type="match status" value="1"/>
</dbReference>
<dbReference type="Proteomes" id="UP000242519">
    <property type="component" value="Unassembled WGS sequence"/>
</dbReference>
<name>A0A218ZF22_9HELO</name>
<protein>
    <submittedName>
        <fullName evidence="2">Uncharacterized protein</fullName>
    </submittedName>
</protein>
<dbReference type="PANTHER" id="PTHR37490:SF3">
    <property type="entry name" value="DUF3431 DOMAIN CONTAINING PROTEIN"/>
    <property type="match status" value="1"/>
</dbReference>
<evidence type="ECO:0000313" key="2">
    <source>
        <dbReference type="EMBL" id="OWP06190.1"/>
    </source>
</evidence>
<dbReference type="Pfam" id="PF11913">
    <property type="entry name" value="DUF3431"/>
    <property type="match status" value="1"/>
</dbReference>
<sequence>MSPCKRRMTLYSFIAVAVLIGLFAPLPATLWQSYLAIPQGTLTAFPNNINVSASHQISLDRNVQPDSATIDAKRVFLPGNSKPIGQRYSRTLVVPRTKLETTNWINENFNQDPDIDWKVYVVDLESAPLHPPKNKGNEAMVYLSYIIDYYHNLSDVNIFMHAHRYAWHNNDLLGNDAVELVSRLSSERVQREGYVNLRCSWDPGCPAWMRPGTIEEDVNKQEETMLARFWSELFPQEPIPIVLAQPCCAQFAISGDRIRNLPLTTYTSYRDWLLKTNLSDYLSGRVFEYVWHFIFTGRNVVCSKEHICYCDGFGICFGGEKEFDAYNEKTREHSRLEKELAEWVTLNTKWDIGNRDSEQPEAGKREELQSKIQASSAWCTKTKQDATDRGDIPMNRAQEAGRSWKDGDGF</sequence>
<feature type="compositionally biased region" description="Basic and acidic residues" evidence="1">
    <location>
        <begin position="354"/>
        <end position="369"/>
    </location>
</feature>
<proteinExistence type="predicted"/>
<comment type="caution">
    <text evidence="2">The sequence shown here is derived from an EMBL/GenBank/DDBJ whole genome shotgun (WGS) entry which is preliminary data.</text>
</comment>